<reference evidence="2 3" key="1">
    <citation type="submission" date="2016-08" db="EMBL/GenBank/DDBJ databases">
        <title>Complete genome sequence of Spiroplasma helicoides TABS-2 (DSM 22551).</title>
        <authorList>
            <person name="Shen W.-Y."/>
            <person name="Lo W.-S."/>
            <person name="Lai Y.-C."/>
            <person name="Kuo C.-H."/>
        </authorList>
    </citation>
    <scope>NUCLEOTIDE SEQUENCE [LARGE SCALE GENOMIC DNA]</scope>
    <source>
        <strain evidence="2 3">TABS-2</strain>
    </source>
</reference>
<sequence>MKKLIVLLSMSFIIANTSLSIVSCSSNNTNKIDISSWDDTQLTLNPTTNTKTAAEREFTTKIKNEYNVDVVKNLDFTDTYSSSNSKKNGLLDIFTNPKSEKLKGNASFKLTYVENNYKTYLSTLPTTELGKFQGYEELPTLRNLLIQINRLNYYFDLTEEEIEFEGDPTLTSCIIKAKESSKNYIGKVTIDYIYEKIGIVKKNLQDLPNKYVTPEENSYYEVVKSAKKALLWFQYPVEEKTDYYFSDYKEATSSNDGSITLTATKESVYLYGVLELKIKYINKIIKKSLGSLSSNDLIIKPTDNNQSQSENAILDKLKNLWGFNLNKGVDLEFSKFVAPTRTVKGSIVVDAYNSSKYLEESSATFTIDFNDGTLLNLEKIENKVVTFEDNNDFTRDKVENEVDKIITKFASKAQKSVDYSYYDYVQPVGQTGYIRVKASESSNVLSGNAIFKINIKFLDLKNISWKPILFPYKNKWEDVVESATSYVKSYAPGAQINLDYEFGEYTPAKKGGKNGSLFIKAIKGSSILKGSVTCEVAYSWIED</sequence>
<evidence type="ECO:0000256" key="1">
    <source>
        <dbReference type="SAM" id="SignalP"/>
    </source>
</evidence>
<gene>
    <name evidence="2" type="ORF">SHELI_v1c09930</name>
</gene>
<dbReference type="Proteomes" id="UP000094378">
    <property type="component" value="Chromosome"/>
</dbReference>
<evidence type="ECO:0008006" key="4">
    <source>
        <dbReference type="Google" id="ProtNLM"/>
    </source>
</evidence>
<proteinExistence type="predicted"/>
<keyword evidence="1" id="KW-0732">Signal</keyword>
<feature type="signal peptide" evidence="1">
    <location>
        <begin position="1"/>
        <end position="20"/>
    </location>
</feature>
<evidence type="ECO:0000313" key="2">
    <source>
        <dbReference type="EMBL" id="AOG60940.1"/>
    </source>
</evidence>
<accession>A0A1B3SM05</accession>
<dbReference type="InterPro" id="IPR007880">
    <property type="entry name" value="Spiralin"/>
</dbReference>
<evidence type="ECO:0000313" key="3">
    <source>
        <dbReference type="Proteomes" id="UP000094378"/>
    </source>
</evidence>
<organism evidence="2 3">
    <name type="scientific">Spiroplasma helicoides</name>
    <dbReference type="NCBI Taxonomy" id="216938"/>
    <lineage>
        <taxon>Bacteria</taxon>
        <taxon>Bacillati</taxon>
        <taxon>Mycoplasmatota</taxon>
        <taxon>Mollicutes</taxon>
        <taxon>Entomoplasmatales</taxon>
        <taxon>Spiroplasmataceae</taxon>
        <taxon>Spiroplasma</taxon>
    </lineage>
</organism>
<dbReference type="GO" id="GO:0016020">
    <property type="term" value="C:membrane"/>
    <property type="evidence" value="ECO:0007669"/>
    <property type="project" value="InterPro"/>
</dbReference>
<name>A0A1B3SM05_9MOLU</name>
<dbReference type="EMBL" id="CP017015">
    <property type="protein sequence ID" value="AOG60940.1"/>
    <property type="molecule type" value="Genomic_DNA"/>
</dbReference>
<dbReference type="STRING" id="216938.SHELI_v1c09930"/>
<keyword evidence="3" id="KW-1185">Reference proteome</keyword>
<dbReference type="KEGG" id="shj:SHELI_v1c09930"/>
<dbReference type="AlphaFoldDB" id="A0A1B3SM05"/>
<dbReference type="PROSITE" id="PS51257">
    <property type="entry name" value="PROKAR_LIPOPROTEIN"/>
    <property type="match status" value="1"/>
</dbReference>
<dbReference type="Pfam" id="PF05215">
    <property type="entry name" value="Spiralin"/>
    <property type="match status" value="5"/>
</dbReference>
<protein>
    <recommendedName>
        <fullName evidence="4">Lipoprotein</fullName>
    </recommendedName>
</protein>
<feature type="chain" id="PRO_5008554058" description="Lipoprotein" evidence="1">
    <location>
        <begin position="21"/>
        <end position="543"/>
    </location>
</feature>
<dbReference type="RefSeq" id="WP_069117268.1">
    <property type="nucleotide sequence ID" value="NZ_CP017015.1"/>
</dbReference>